<dbReference type="STRING" id="6337.A0A0V0Y583"/>
<organism evidence="1 2">
    <name type="scientific">Trichinella pseudospiralis</name>
    <name type="common">Parasitic roundworm</name>
    <dbReference type="NCBI Taxonomy" id="6337"/>
    <lineage>
        <taxon>Eukaryota</taxon>
        <taxon>Metazoa</taxon>
        <taxon>Ecdysozoa</taxon>
        <taxon>Nematoda</taxon>
        <taxon>Enoplea</taxon>
        <taxon>Dorylaimia</taxon>
        <taxon>Trichinellida</taxon>
        <taxon>Trichinellidae</taxon>
        <taxon>Trichinella</taxon>
    </lineage>
</organism>
<reference evidence="1 2" key="1">
    <citation type="submission" date="2015-01" db="EMBL/GenBank/DDBJ databases">
        <title>Evolution of Trichinella species and genotypes.</title>
        <authorList>
            <person name="Korhonen P.K."/>
            <person name="Edoardo P."/>
            <person name="Giuseppe L.R."/>
            <person name="Gasser R.B."/>
        </authorList>
    </citation>
    <scope>NUCLEOTIDE SEQUENCE [LARGE SCALE GENOMIC DNA]</scope>
    <source>
        <strain evidence="1">ISS141</strain>
    </source>
</reference>
<comment type="caution">
    <text evidence="1">The sequence shown here is derived from an EMBL/GenBank/DDBJ whole genome shotgun (WGS) entry which is preliminary data.</text>
</comment>
<dbReference type="EMBL" id="JYDU01000058">
    <property type="protein sequence ID" value="KRX95291.1"/>
    <property type="molecule type" value="Genomic_DNA"/>
</dbReference>
<gene>
    <name evidence="1" type="ORF">T4E_1862</name>
</gene>
<name>A0A0V0Y583_TRIPS</name>
<evidence type="ECO:0000313" key="2">
    <source>
        <dbReference type="Proteomes" id="UP000054815"/>
    </source>
</evidence>
<sequence length="60" mass="7129">MLRDEDEIRRQRAKYHGTSLNDFLESGPPLQNQILDNQIRDLRLGVQTDMSKMFLQIRLN</sequence>
<accession>A0A0V0Y583</accession>
<protein>
    <submittedName>
        <fullName evidence="1">Uncharacterized protein</fullName>
    </submittedName>
</protein>
<evidence type="ECO:0000313" key="1">
    <source>
        <dbReference type="EMBL" id="KRX95291.1"/>
    </source>
</evidence>
<dbReference type="AlphaFoldDB" id="A0A0V0Y583"/>
<proteinExistence type="predicted"/>
<dbReference type="Proteomes" id="UP000054815">
    <property type="component" value="Unassembled WGS sequence"/>
</dbReference>